<evidence type="ECO:0000259" key="2">
    <source>
        <dbReference type="Pfam" id="PF13791"/>
    </source>
</evidence>
<evidence type="ECO:0000313" key="5">
    <source>
        <dbReference type="Proteomes" id="UP000005388"/>
    </source>
</evidence>
<sequence>MKISTNFEEIAKKSKRRSLVKTIIISSLVSIVIIGLLVKAMSYMTSENGNKVKSHYLLMSEIAYPNITSSNWTFQPLSIFTGQFKADRFKNIDGISVPYEKMEANYSLTKSDLTDTNVWLKTGDNDKSEYTQSTNIKSPVFYNPNVNQKNPNNKKKTNDISLLSKMSGKAVEVAVTFDKPYTVDQISKMVPNNLLINWYWIGSKSHYDLSGLTPDNQLGISLQDSKKMSQYDLTLFRENLKSALDKNYLKSEYGTDTTKMTSSSFNLSSDAKEFLKANQSLKTAKFSGVILTGKSENFSTLTGKSWIYASNIGTSVDIQPYHQLTR</sequence>
<keyword evidence="1" id="KW-0472">Membrane</keyword>
<dbReference type="Pfam" id="PF13791">
    <property type="entry name" value="Sigma_reg_C"/>
    <property type="match status" value="1"/>
</dbReference>
<dbReference type="InterPro" id="IPR025672">
    <property type="entry name" value="Sigma_reg_C_dom"/>
</dbReference>
<reference evidence="4 5" key="1">
    <citation type="journal article" date="2014" name="Int. J. Syst. Evol. Microbiol.">
        <title>Phylogenomics and the dynamic genome evolution of the genus Streptococcus.</title>
        <authorList>
            <consortium name="The Broad Institute Genome Sequencing Platform"/>
            <person name="Richards V.P."/>
            <person name="Palmer S.R."/>
            <person name="Pavinski Bitar P.D."/>
            <person name="Qin X."/>
            <person name="Weinstock G.M."/>
            <person name="Highlander S.K."/>
            <person name="Town C.D."/>
            <person name="Burne R.A."/>
            <person name="Stanhope M.J."/>
        </authorList>
    </citation>
    <scope>NUCLEOTIDE SEQUENCE [LARGE SCALE GENOMIC DNA]</scope>
    <source>
        <strain evidence="4 5">2285-97</strain>
    </source>
</reference>
<dbReference type="Proteomes" id="UP000005388">
    <property type="component" value="Unassembled WGS sequence"/>
</dbReference>
<proteinExistence type="predicted"/>
<gene>
    <name evidence="4" type="ORF">STRUR_1487</name>
</gene>
<evidence type="ECO:0000313" key="4">
    <source>
        <dbReference type="EMBL" id="EHJ55957.1"/>
    </source>
</evidence>
<dbReference type="eggNOG" id="ENOG502ZCKK">
    <property type="taxonomic scope" value="Bacteria"/>
</dbReference>
<dbReference type="RefSeq" id="WP_006738733.1">
    <property type="nucleotide sequence ID" value="NZ_AEUZ02000001.1"/>
</dbReference>
<protein>
    <submittedName>
        <fullName evidence="4">Uncharacterized protein</fullName>
    </submittedName>
</protein>
<evidence type="ECO:0000259" key="3">
    <source>
        <dbReference type="Pfam" id="PF13800"/>
    </source>
</evidence>
<dbReference type="Pfam" id="PF13800">
    <property type="entry name" value="Sigma_reg_N"/>
    <property type="match status" value="1"/>
</dbReference>
<keyword evidence="1" id="KW-1133">Transmembrane helix</keyword>
<name>G5KHH2_9STRE</name>
<accession>G5KHH2</accession>
<keyword evidence="1" id="KW-0812">Transmembrane</keyword>
<organism evidence="4 5">
    <name type="scientific">Streptococcus urinalis 2285-97</name>
    <dbReference type="NCBI Taxonomy" id="764291"/>
    <lineage>
        <taxon>Bacteria</taxon>
        <taxon>Bacillati</taxon>
        <taxon>Bacillota</taxon>
        <taxon>Bacilli</taxon>
        <taxon>Lactobacillales</taxon>
        <taxon>Streptococcaceae</taxon>
        <taxon>Streptococcus</taxon>
    </lineage>
</organism>
<feature type="domain" description="Sigma factor regulator N-terminal" evidence="3">
    <location>
        <begin position="9"/>
        <end position="94"/>
    </location>
</feature>
<evidence type="ECO:0000256" key="1">
    <source>
        <dbReference type="SAM" id="Phobius"/>
    </source>
</evidence>
<dbReference type="EMBL" id="AEUZ02000001">
    <property type="protein sequence ID" value="EHJ55957.1"/>
    <property type="molecule type" value="Genomic_DNA"/>
</dbReference>
<dbReference type="InterPro" id="IPR029101">
    <property type="entry name" value="Sigma_reg_N"/>
</dbReference>
<keyword evidence="5" id="KW-1185">Reference proteome</keyword>
<dbReference type="AlphaFoldDB" id="G5KHH2"/>
<comment type="caution">
    <text evidence="4">The sequence shown here is derived from an EMBL/GenBank/DDBJ whole genome shotgun (WGS) entry which is preliminary data.</text>
</comment>
<feature type="transmembrane region" description="Helical" evidence="1">
    <location>
        <begin position="20"/>
        <end position="38"/>
    </location>
</feature>
<feature type="domain" description="Sigma factor regulator C-terminal" evidence="2">
    <location>
        <begin position="163"/>
        <end position="313"/>
    </location>
</feature>
<dbReference type="STRING" id="764291.STRUR_1487"/>